<dbReference type="RefSeq" id="WP_002850881.1">
    <property type="nucleotide sequence ID" value="NZ_ADKM02000093.1"/>
</dbReference>
<dbReference type="STRING" id="246199.CUS_5445"/>
<comment type="similarity">
    <text evidence="1">Belongs to the P-Pant transferase superfamily. Gsp/Sfp/HetI/AcpT family.</text>
</comment>
<evidence type="ECO:0000256" key="1">
    <source>
        <dbReference type="ARBA" id="ARBA00010990"/>
    </source>
</evidence>
<dbReference type="Gene3D" id="3.90.470.20">
    <property type="entry name" value="4'-phosphopantetheinyl transferase domain"/>
    <property type="match status" value="1"/>
</dbReference>
<dbReference type="eggNOG" id="COG2091">
    <property type="taxonomic scope" value="Bacteria"/>
</dbReference>
<evidence type="ECO:0000313" key="5">
    <source>
        <dbReference type="Proteomes" id="UP000004259"/>
    </source>
</evidence>
<protein>
    <submittedName>
        <fullName evidence="4">4'-phosphopantetheinyl transferase family protein</fullName>
    </submittedName>
</protein>
<evidence type="ECO:0000259" key="3">
    <source>
        <dbReference type="Pfam" id="PF01648"/>
    </source>
</evidence>
<evidence type="ECO:0000256" key="2">
    <source>
        <dbReference type="ARBA" id="ARBA00022679"/>
    </source>
</evidence>
<keyword evidence="2 4" id="KW-0808">Transferase</keyword>
<comment type="caution">
    <text evidence="4">The sequence shown here is derived from an EMBL/GenBank/DDBJ whole genome shotgun (WGS) entry which is preliminary data.</text>
</comment>
<sequence length="230" mass="25776">MSIIYIAHISDLTQPITENMLSKLTPQRKARMCRYRQHSDKLRCVAAALLARLGAQEFFSDTNVQVFMPAGMPPYAVSGDKVCRMSISHTADRVMCMTDSEDCGVDIESEHACREAVGLAKRYFFTSEAAWICAAETETLRAERFARIWTAKEAYLKYCATGLRRGLDTFCITAGDDGVSVTDPMMPAAHLYSIADKDGGFVYTAFSRTPVERFTKVESDVLFCDWVRLN</sequence>
<dbReference type="InterPro" id="IPR037143">
    <property type="entry name" value="4-PPantetheinyl_Trfase_dom_sf"/>
</dbReference>
<dbReference type="SUPFAM" id="SSF56214">
    <property type="entry name" value="4'-phosphopantetheinyl transferase"/>
    <property type="match status" value="2"/>
</dbReference>
<dbReference type="PANTHER" id="PTHR12215">
    <property type="entry name" value="PHOSPHOPANTETHEINE TRANSFERASE"/>
    <property type="match status" value="1"/>
</dbReference>
<gene>
    <name evidence="4" type="ORF">CUS_5445</name>
</gene>
<dbReference type="GO" id="GO:0019878">
    <property type="term" value="P:lysine biosynthetic process via aminoadipic acid"/>
    <property type="evidence" value="ECO:0007669"/>
    <property type="project" value="TreeGrafter"/>
</dbReference>
<accession>E9SE26</accession>
<dbReference type="Proteomes" id="UP000004259">
    <property type="component" value="Unassembled WGS sequence"/>
</dbReference>
<feature type="domain" description="4'-phosphopantetheinyl transferase" evidence="3">
    <location>
        <begin position="103"/>
        <end position="177"/>
    </location>
</feature>
<dbReference type="GO" id="GO:0005829">
    <property type="term" value="C:cytosol"/>
    <property type="evidence" value="ECO:0007669"/>
    <property type="project" value="TreeGrafter"/>
</dbReference>
<reference evidence="4 5" key="1">
    <citation type="submission" date="2011-02" db="EMBL/GenBank/DDBJ databases">
        <authorList>
            <person name="Nelson K.E."/>
            <person name="Sutton G."/>
            <person name="Torralba M."/>
            <person name="Durkin S."/>
            <person name="Harkins D."/>
            <person name="Montgomery R."/>
            <person name="Ziemer C."/>
            <person name="Klaassens E."/>
            <person name="Ocuiv P."/>
            <person name="Morrison M."/>
        </authorList>
    </citation>
    <scope>NUCLEOTIDE SEQUENCE [LARGE SCALE GENOMIC DNA]</scope>
    <source>
        <strain evidence="4 5">8</strain>
    </source>
</reference>
<dbReference type="AlphaFoldDB" id="E9SE26"/>
<dbReference type="InterPro" id="IPR008278">
    <property type="entry name" value="4-PPantetheinyl_Trfase_dom"/>
</dbReference>
<dbReference type="GO" id="GO:0000287">
    <property type="term" value="F:magnesium ion binding"/>
    <property type="evidence" value="ECO:0007669"/>
    <property type="project" value="InterPro"/>
</dbReference>
<dbReference type="OrthoDB" id="9808281at2"/>
<dbReference type="PANTHER" id="PTHR12215:SF10">
    <property type="entry name" value="L-AMINOADIPATE-SEMIALDEHYDE DEHYDROGENASE-PHOSPHOPANTETHEINYL TRANSFERASE"/>
    <property type="match status" value="1"/>
</dbReference>
<dbReference type="EMBL" id="ADKM02000093">
    <property type="protein sequence ID" value="EGC02499.1"/>
    <property type="molecule type" value="Genomic_DNA"/>
</dbReference>
<name>E9SE26_RUMAL</name>
<dbReference type="GO" id="GO:0008897">
    <property type="term" value="F:holo-[acyl-carrier-protein] synthase activity"/>
    <property type="evidence" value="ECO:0007669"/>
    <property type="project" value="InterPro"/>
</dbReference>
<keyword evidence="5" id="KW-1185">Reference proteome</keyword>
<organism evidence="4 5">
    <name type="scientific">Ruminococcus albus 8</name>
    <dbReference type="NCBI Taxonomy" id="246199"/>
    <lineage>
        <taxon>Bacteria</taxon>
        <taxon>Bacillati</taxon>
        <taxon>Bacillota</taxon>
        <taxon>Clostridia</taxon>
        <taxon>Eubacteriales</taxon>
        <taxon>Oscillospiraceae</taxon>
        <taxon>Ruminococcus</taxon>
    </lineage>
</organism>
<dbReference type="InterPro" id="IPR050559">
    <property type="entry name" value="P-Pant_transferase_sf"/>
</dbReference>
<evidence type="ECO:0000313" key="4">
    <source>
        <dbReference type="EMBL" id="EGC02499.1"/>
    </source>
</evidence>
<dbReference type="Pfam" id="PF01648">
    <property type="entry name" value="ACPS"/>
    <property type="match status" value="1"/>
</dbReference>
<proteinExistence type="inferred from homology"/>